<gene>
    <name evidence="8" type="ORF">EHQ52_05320</name>
</gene>
<dbReference type="PANTHER" id="PTHR36115">
    <property type="entry name" value="PROLINE-RICH ANTIGEN HOMOLOG-RELATED"/>
    <property type="match status" value="1"/>
</dbReference>
<dbReference type="AlphaFoldDB" id="A0A4R9J7X4"/>
<evidence type="ECO:0000313" key="8">
    <source>
        <dbReference type="EMBL" id="TGL33952.1"/>
    </source>
</evidence>
<keyword evidence="9" id="KW-1185">Reference proteome</keyword>
<dbReference type="RefSeq" id="WP_135614220.1">
    <property type="nucleotide sequence ID" value="NZ_RQFY01000004.1"/>
</dbReference>
<organism evidence="8 9">
    <name type="scientific">Leptospira koniambonensis</name>
    <dbReference type="NCBI Taxonomy" id="2484950"/>
    <lineage>
        <taxon>Bacteria</taxon>
        <taxon>Pseudomonadati</taxon>
        <taxon>Spirochaetota</taxon>
        <taxon>Spirochaetia</taxon>
        <taxon>Leptospirales</taxon>
        <taxon>Leptospiraceae</taxon>
        <taxon>Leptospira</taxon>
    </lineage>
</organism>
<keyword evidence="5 6" id="KW-0472">Membrane</keyword>
<name>A0A4R9J7X4_9LEPT</name>
<feature type="transmembrane region" description="Helical" evidence="6">
    <location>
        <begin position="59"/>
        <end position="78"/>
    </location>
</feature>
<comment type="subcellular location">
    <subcellularLocation>
        <location evidence="1">Cell membrane</location>
        <topology evidence="1">Multi-pass membrane protein</topology>
    </subcellularLocation>
</comment>
<evidence type="ECO:0000256" key="5">
    <source>
        <dbReference type="ARBA" id="ARBA00023136"/>
    </source>
</evidence>
<evidence type="ECO:0000313" key="9">
    <source>
        <dbReference type="Proteomes" id="UP000297871"/>
    </source>
</evidence>
<keyword evidence="4 6" id="KW-1133">Transmembrane helix</keyword>
<evidence type="ECO:0000256" key="4">
    <source>
        <dbReference type="ARBA" id="ARBA00022989"/>
    </source>
</evidence>
<feature type="domain" description="RDD" evidence="7">
    <location>
        <begin position="17"/>
        <end position="188"/>
    </location>
</feature>
<comment type="caution">
    <text evidence="8">The sequence shown here is derived from an EMBL/GenBank/DDBJ whole genome shotgun (WGS) entry which is preliminary data.</text>
</comment>
<dbReference type="Proteomes" id="UP000297871">
    <property type="component" value="Unassembled WGS sequence"/>
</dbReference>
<evidence type="ECO:0000256" key="3">
    <source>
        <dbReference type="ARBA" id="ARBA00022692"/>
    </source>
</evidence>
<feature type="transmembrane region" description="Helical" evidence="6">
    <location>
        <begin position="105"/>
        <end position="124"/>
    </location>
</feature>
<dbReference type="PANTHER" id="PTHR36115:SF4">
    <property type="entry name" value="MEMBRANE PROTEIN"/>
    <property type="match status" value="1"/>
</dbReference>
<keyword evidence="2" id="KW-1003">Cell membrane</keyword>
<dbReference type="InterPro" id="IPR051791">
    <property type="entry name" value="Pra-immunoreactive"/>
</dbReference>
<dbReference type="Pfam" id="PF06271">
    <property type="entry name" value="RDD"/>
    <property type="match status" value="1"/>
</dbReference>
<sequence length="197" mass="22867">MKSIFEKINTEEKHLAYASLSRRVYALILDSLILCPVWIPQIVVFYYHNKMVFELLPFYTAFHSLLYVGYKFVMHALYGRTIGKAFAGIIVTDSSKGRIGWIRSFVRIIPELSLSLATIMSSVYDSRIFMEHQTEMEGLPWAGVHRILNKLNPLDNFTFWDSILYYGISVLCIFLSQKRTALHDLLAGTRVLRFKEE</sequence>
<dbReference type="GO" id="GO:0005886">
    <property type="term" value="C:plasma membrane"/>
    <property type="evidence" value="ECO:0007669"/>
    <property type="project" value="UniProtKB-SubCell"/>
</dbReference>
<accession>A0A4R9J7X4</accession>
<evidence type="ECO:0000259" key="7">
    <source>
        <dbReference type="Pfam" id="PF06271"/>
    </source>
</evidence>
<protein>
    <submittedName>
        <fullName evidence="8">RDD family protein</fullName>
    </submittedName>
</protein>
<dbReference type="EMBL" id="RQFY01000004">
    <property type="protein sequence ID" value="TGL33952.1"/>
    <property type="molecule type" value="Genomic_DNA"/>
</dbReference>
<feature type="transmembrane region" description="Helical" evidence="6">
    <location>
        <begin position="157"/>
        <end position="176"/>
    </location>
</feature>
<keyword evidence="3 6" id="KW-0812">Transmembrane</keyword>
<dbReference type="InterPro" id="IPR010432">
    <property type="entry name" value="RDD"/>
</dbReference>
<feature type="transmembrane region" description="Helical" evidence="6">
    <location>
        <begin position="24"/>
        <end position="47"/>
    </location>
</feature>
<evidence type="ECO:0000256" key="1">
    <source>
        <dbReference type="ARBA" id="ARBA00004651"/>
    </source>
</evidence>
<evidence type="ECO:0000256" key="6">
    <source>
        <dbReference type="SAM" id="Phobius"/>
    </source>
</evidence>
<dbReference type="OrthoDB" id="325176at2"/>
<reference evidence="8" key="1">
    <citation type="journal article" date="2019" name="PLoS Negl. Trop. Dis.">
        <title>Revisiting the worldwide diversity of Leptospira species in the environment.</title>
        <authorList>
            <person name="Vincent A.T."/>
            <person name="Schiettekatte O."/>
            <person name="Bourhy P."/>
            <person name="Veyrier F.J."/>
            <person name="Picardeau M."/>
        </authorList>
    </citation>
    <scope>NUCLEOTIDE SEQUENCE [LARGE SCALE GENOMIC DNA]</scope>
    <source>
        <strain evidence="8">201800265</strain>
    </source>
</reference>
<proteinExistence type="predicted"/>
<evidence type="ECO:0000256" key="2">
    <source>
        <dbReference type="ARBA" id="ARBA00022475"/>
    </source>
</evidence>